<feature type="compositionally biased region" description="Basic and acidic residues" evidence="1">
    <location>
        <begin position="468"/>
        <end position="480"/>
    </location>
</feature>
<dbReference type="SUPFAM" id="SSF53300">
    <property type="entry name" value="vWA-like"/>
    <property type="match status" value="1"/>
</dbReference>
<dbReference type="Gene3D" id="3.40.50.410">
    <property type="entry name" value="von Willebrand factor, type A domain"/>
    <property type="match status" value="1"/>
</dbReference>
<proteinExistence type="predicted"/>
<feature type="domain" description="VWFA" evidence="2">
    <location>
        <begin position="650"/>
        <end position="839"/>
    </location>
</feature>
<dbReference type="PANTHER" id="PTHR41248:SF1">
    <property type="entry name" value="NORD PROTEIN"/>
    <property type="match status" value="1"/>
</dbReference>
<protein>
    <submittedName>
        <fullName evidence="3">VWA domain-containing protein</fullName>
    </submittedName>
</protein>
<dbReference type="InterPro" id="IPR051928">
    <property type="entry name" value="NorD/CobT"/>
</dbReference>
<name>A0ABX8B682_9BACT</name>
<organism evidence="3 4">
    <name type="scientific">Chloracidobacterium sp. N</name>
    <dbReference type="NCBI Taxonomy" id="2821540"/>
    <lineage>
        <taxon>Bacteria</taxon>
        <taxon>Pseudomonadati</taxon>
        <taxon>Acidobacteriota</taxon>
        <taxon>Terriglobia</taxon>
        <taxon>Terriglobales</taxon>
        <taxon>Acidobacteriaceae</taxon>
        <taxon>Chloracidobacterium</taxon>
        <taxon>Chloracidobacterium aggregatum</taxon>
    </lineage>
</organism>
<dbReference type="InterPro" id="IPR002035">
    <property type="entry name" value="VWF_A"/>
</dbReference>
<keyword evidence="4" id="KW-1185">Reference proteome</keyword>
<dbReference type="SMART" id="SM00327">
    <property type="entry name" value="VWA"/>
    <property type="match status" value="1"/>
</dbReference>
<evidence type="ECO:0000313" key="4">
    <source>
        <dbReference type="Proteomes" id="UP000677668"/>
    </source>
</evidence>
<dbReference type="PANTHER" id="PTHR41248">
    <property type="entry name" value="NORD PROTEIN"/>
    <property type="match status" value="1"/>
</dbReference>
<dbReference type="Pfam" id="PF00092">
    <property type="entry name" value="VWA"/>
    <property type="match status" value="1"/>
</dbReference>
<dbReference type="Proteomes" id="UP000677668">
    <property type="component" value="Chromosome 1"/>
</dbReference>
<gene>
    <name evidence="3" type="ORF">J8C05_03870</name>
</gene>
<dbReference type="RefSeq" id="WP_211422873.1">
    <property type="nucleotide sequence ID" value="NZ_CP072642.1"/>
</dbReference>
<feature type="region of interest" description="Disordered" evidence="1">
    <location>
        <begin position="463"/>
        <end position="540"/>
    </location>
</feature>
<evidence type="ECO:0000256" key="1">
    <source>
        <dbReference type="SAM" id="MobiDB-lite"/>
    </source>
</evidence>
<accession>A0ABX8B682</accession>
<dbReference type="EMBL" id="CP072642">
    <property type="protein sequence ID" value="QUV94591.1"/>
    <property type="molecule type" value="Genomic_DNA"/>
</dbReference>
<feature type="compositionally biased region" description="Low complexity" evidence="1">
    <location>
        <begin position="484"/>
        <end position="493"/>
    </location>
</feature>
<dbReference type="InterPro" id="IPR036465">
    <property type="entry name" value="vWFA_dom_sf"/>
</dbReference>
<sequence>MLFRTWSRLLRPRQTAPPAPAEPPPASAPSDGVPSAVSSAGRGATLGSPAAAALERTQAALERLSPQLAAEFSVRFPSLVAQLGEPVVVGLCHLLERAAATRHTARMADIVRETCQSALLLSEDEPRCRGLFQRAAPLYASVPLLGAAALRVAAQHPELTPEQFHTWLSCGLDRHGADASRLAAFIRLETTQARETLESCLPGLPLAEAIPTLRHYLRALTGHHFQLVAATPVADTVEVGGRVTVGGQAHHLALPRRVAVFDERERNFVLYKLLAAQGAGRLLFGGDVADSPVLRAAYETTRTFFADLGAGAGGLSHVDFALIRERAVEYVLPPRPEIITVGDTLALFPDAEMATVLFDVIEMARVLRGMRRAYRGVARDTEALTEPLLASRRSLAGAPLGAAVVELLFRLALVGQVGPAVQAEYAALTHTLTEALSPCLAEGATVADTLRVTLDIYRLLPPPTQRRWQPDTRPDEETPSGRHAPSAASATAAVDRSPLAPVSVPVQGEQPPAEGTASDAGEQPVVTPMPDETDRNGPPPVIWQAAEIEPYPEWDVRLGDYRPNWCRVATLRLAQAPALVLPPRDETAVRRLRRAFERWQPSDFAWVRPTTDGQELVVEALIERHVERRTQPWASDAVYAVRQRTTRSVAALLLLDVSRSTGEHLAGAGRGASPQRVLDGEIESVQCLAAALDQIGDRFAVYAFNSQGRQSVRCFQLKTFAEPARCLPSRLAALVPAANTRLGAAVRHATQLLLREAARSRLLLVVTDGLPQDSDYGDVTYAVADTAQALAEAQSVGVKPLGVALEAGQDEALLDILFGRGRYACIREAARLPEALPRLYRRWAM</sequence>
<feature type="compositionally biased region" description="Pro residues" evidence="1">
    <location>
        <begin position="15"/>
        <end position="27"/>
    </location>
</feature>
<evidence type="ECO:0000313" key="3">
    <source>
        <dbReference type="EMBL" id="QUV94591.1"/>
    </source>
</evidence>
<feature type="region of interest" description="Disordered" evidence="1">
    <location>
        <begin position="12"/>
        <end position="42"/>
    </location>
</feature>
<evidence type="ECO:0000259" key="2">
    <source>
        <dbReference type="PROSITE" id="PS50234"/>
    </source>
</evidence>
<dbReference type="PROSITE" id="PS50234">
    <property type="entry name" value="VWFA"/>
    <property type="match status" value="1"/>
</dbReference>
<reference evidence="3 4" key="1">
    <citation type="submission" date="2021-03" db="EMBL/GenBank/DDBJ databases">
        <title>Genomic and phenotypic characterization of Chloracidobacterium isolates provides evidence for multiple species.</title>
        <authorList>
            <person name="Saini M.K."/>
            <person name="Costas A.M.G."/>
            <person name="Tank M."/>
            <person name="Bryant D.A."/>
        </authorList>
    </citation>
    <scope>NUCLEOTIDE SEQUENCE [LARGE SCALE GENOMIC DNA]</scope>
    <source>
        <strain evidence="3 4">N</strain>
    </source>
</reference>